<dbReference type="SUPFAM" id="SSF50891">
    <property type="entry name" value="Cyclophilin-like"/>
    <property type="match status" value="1"/>
</dbReference>
<sequence length="195" mass="20608">MVNTCSLTSMTLPFPPLDGSAPKTQKFPSAPPMGIDPSKRYTATMETSMGTLVIALDAARAPKTVNSFVYLAAYHYYDGIIFHRIINGFVCQGGDPTGTGTGGPGYRFEDELPQPGQYQIGSLAMANAGPNTNGSQFFLISGPSGAQLPPAYALFGQVVKGLDVVDAMQKVPTARGDRPIEDVVINSVTITVSED</sequence>
<dbReference type="CDD" id="cd00317">
    <property type="entry name" value="cyclophilin"/>
    <property type="match status" value="1"/>
</dbReference>
<keyword evidence="3" id="KW-0413">Isomerase</keyword>
<reference evidence="5" key="1">
    <citation type="submission" date="2020-05" db="EMBL/GenBank/DDBJ databases">
        <authorList>
            <person name="Chiriac C."/>
            <person name="Salcher M."/>
            <person name="Ghai R."/>
            <person name="Kavagutti S V."/>
        </authorList>
    </citation>
    <scope>NUCLEOTIDE SEQUENCE</scope>
</reference>
<organism evidence="5">
    <name type="scientific">freshwater metagenome</name>
    <dbReference type="NCBI Taxonomy" id="449393"/>
    <lineage>
        <taxon>unclassified sequences</taxon>
        <taxon>metagenomes</taxon>
        <taxon>ecological metagenomes</taxon>
    </lineage>
</organism>
<evidence type="ECO:0000313" key="5">
    <source>
        <dbReference type="EMBL" id="CAB4563758.1"/>
    </source>
</evidence>
<evidence type="ECO:0000256" key="2">
    <source>
        <dbReference type="ARBA" id="ARBA00023110"/>
    </source>
</evidence>
<dbReference type="InterPro" id="IPR044666">
    <property type="entry name" value="Cyclophilin_A-like"/>
</dbReference>
<dbReference type="EMBL" id="CAEZTC010000123">
    <property type="protein sequence ID" value="CAB4563758.1"/>
    <property type="molecule type" value="Genomic_DNA"/>
</dbReference>
<feature type="domain" description="PPIase cyclophilin-type" evidence="4">
    <location>
        <begin position="46"/>
        <end position="190"/>
    </location>
</feature>
<dbReference type="Gene3D" id="2.40.100.10">
    <property type="entry name" value="Cyclophilin-like"/>
    <property type="match status" value="1"/>
</dbReference>
<accession>A0A6J6DRQ2</accession>
<keyword evidence="2" id="KW-0697">Rotamase</keyword>
<protein>
    <recommendedName>
        <fullName evidence="1">peptidylprolyl isomerase</fullName>
        <ecNumber evidence="1">5.2.1.8</ecNumber>
    </recommendedName>
</protein>
<proteinExistence type="predicted"/>
<evidence type="ECO:0000259" key="4">
    <source>
        <dbReference type="PROSITE" id="PS50072"/>
    </source>
</evidence>
<dbReference type="PROSITE" id="PS50072">
    <property type="entry name" value="CSA_PPIASE_2"/>
    <property type="match status" value="1"/>
</dbReference>
<dbReference type="PANTHER" id="PTHR45625">
    <property type="entry name" value="PEPTIDYL-PROLYL CIS-TRANS ISOMERASE-RELATED"/>
    <property type="match status" value="1"/>
</dbReference>
<dbReference type="EC" id="5.2.1.8" evidence="1"/>
<dbReference type="Pfam" id="PF00160">
    <property type="entry name" value="Pro_isomerase"/>
    <property type="match status" value="1"/>
</dbReference>
<dbReference type="InterPro" id="IPR029000">
    <property type="entry name" value="Cyclophilin-like_dom_sf"/>
</dbReference>
<dbReference type="AlphaFoldDB" id="A0A6J6DRQ2"/>
<dbReference type="PRINTS" id="PR00153">
    <property type="entry name" value="CSAPPISMRASE"/>
</dbReference>
<dbReference type="InterPro" id="IPR002130">
    <property type="entry name" value="Cyclophilin-type_PPIase_dom"/>
</dbReference>
<gene>
    <name evidence="5" type="ORF">UFOPK1572_00997</name>
</gene>
<dbReference type="GO" id="GO:0003755">
    <property type="term" value="F:peptidyl-prolyl cis-trans isomerase activity"/>
    <property type="evidence" value="ECO:0007669"/>
    <property type="project" value="UniProtKB-KW"/>
</dbReference>
<evidence type="ECO:0000256" key="1">
    <source>
        <dbReference type="ARBA" id="ARBA00013194"/>
    </source>
</evidence>
<evidence type="ECO:0000256" key="3">
    <source>
        <dbReference type="ARBA" id="ARBA00023235"/>
    </source>
</evidence>
<dbReference type="PANTHER" id="PTHR45625:SF4">
    <property type="entry name" value="PEPTIDYLPROLYL ISOMERASE DOMAIN AND WD REPEAT-CONTAINING PROTEIN 1"/>
    <property type="match status" value="1"/>
</dbReference>
<name>A0A6J6DRQ2_9ZZZZ</name>